<gene>
    <name evidence="1" type="ORF">S03H2_68834</name>
</gene>
<evidence type="ECO:0000313" key="1">
    <source>
        <dbReference type="EMBL" id="GAH92358.1"/>
    </source>
</evidence>
<name>X1LDY5_9ZZZZ</name>
<organism evidence="1">
    <name type="scientific">marine sediment metagenome</name>
    <dbReference type="NCBI Taxonomy" id="412755"/>
    <lineage>
        <taxon>unclassified sequences</taxon>
        <taxon>metagenomes</taxon>
        <taxon>ecological metagenomes</taxon>
    </lineage>
</organism>
<comment type="caution">
    <text evidence="1">The sequence shown here is derived from an EMBL/GenBank/DDBJ whole genome shotgun (WGS) entry which is preliminary data.</text>
</comment>
<dbReference type="EMBL" id="BARU01045341">
    <property type="protein sequence ID" value="GAH92358.1"/>
    <property type="molecule type" value="Genomic_DNA"/>
</dbReference>
<proteinExistence type="predicted"/>
<protein>
    <submittedName>
        <fullName evidence="1">Uncharacterized protein</fullName>
    </submittedName>
</protein>
<dbReference type="AlphaFoldDB" id="X1LDY5"/>
<reference evidence="1" key="1">
    <citation type="journal article" date="2014" name="Front. Microbiol.">
        <title>High frequency of phylogenetically diverse reductive dehalogenase-homologous genes in deep subseafloor sedimentary metagenomes.</title>
        <authorList>
            <person name="Kawai M."/>
            <person name="Futagami T."/>
            <person name="Toyoda A."/>
            <person name="Takaki Y."/>
            <person name="Nishi S."/>
            <person name="Hori S."/>
            <person name="Arai W."/>
            <person name="Tsubouchi T."/>
            <person name="Morono Y."/>
            <person name="Uchiyama I."/>
            <person name="Ito T."/>
            <person name="Fujiyama A."/>
            <person name="Inagaki F."/>
            <person name="Takami H."/>
        </authorList>
    </citation>
    <scope>NUCLEOTIDE SEQUENCE</scope>
    <source>
        <strain evidence="1">Expedition CK06-06</strain>
    </source>
</reference>
<feature type="non-terminal residue" evidence="1">
    <location>
        <position position="1"/>
    </location>
</feature>
<sequence>LIPRAWMHNVPKKVLTCNALYKYKIEVANLETGEVEVWTRALADDRHMTGQEVIDGAQARVVSRLYEYNYELMHISLSEVWVVEGAILTR</sequence>
<accession>X1LDY5</accession>